<dbReference type="GO" id="GO:0047919">
    <property type="term" value="F:GDP-mannose 6-dehydrogenase activity"/>
    <property type="evidence" value="ECO:0007669"/>
    <property type="project" value="UniProtKB-EC"/>
</dbReference>
<protein>
    <submittedName>
        <fullName evidence="5">GDP-mannose 6-dehydrogenase</fullName>
        <ecNumber evidence="5">1.1.1.132</ecNumber>
    </submittedName>
</protein>
<feature type="domain" description="UDP-glucose/GDP-mannose dehydrogenase N-terminal" evidence="4">
    <location>
        <begin position="1"/>
        <end position="187"/>
    </location>
</feature>
<comment type="caution">
    <text evidence="5">The sequence shown here is derived from an EMBL/GenBank/DDBJ whole genome shotgun (WGS) entry which is preliminary data.</text>
</comment>
<dbReference type="Proteomes" id="UP000271464">
    <property type="component" value="Unassembled WGS sequence"/>
</dbReference>
<dbReference type="EMBL" id="UPHM01000169">
    <property type="protein sequence ID" value="VBA33013.1"/>
    <property type="molecule type" value="Genomic_DNA"/>
</dbReference>
<proteinExistence type="inferred from homology"/>
<dbReference type="Pfam" id="PF00984">
    <property type="entry name" value="UDPG_MGDP_dh"/>
    <property type="match status" value="1"/>
</dbReference>
<accession>A0ABY6RSM1</accession>
<dbReference type="PIRSF" id="PIRSF000124">
    <property type="entry name" value="UDPglc_GDPman_dh"/>
    <property type="match status" value="1"/>
</dbReference>
<evidence type="ECO:0000259" key="3">
    <source>
        <dbReference type="Pfam" id="PF00984"/>
    </source>
</evidence>
<organism evidence="5 6">
    <name type="scientific">Mycobacterium persicum</name>
    <dbReference type="NCBI Taxonomy" id="1487726"/>
    <lineage>
        <taxon>Bacteria</taxon>
        <taxon>Bacillati</taxon>
        <taxon>Actinomycetota</taxon>
        <taxon>Actinomycetes</taxon>
        <taxon>Mycobacteriales</taxon>
        <taxon>Mycobacteriaceae</taxon>
        <taxon>Mycobacterium</taxon>
    </lineage>
</organism>
<evidence type="ECO:0000256" key="1">
    <source>
        <dbReference type="ARBA" id="ARBA00006601"/>
    </source>
</evidence>
<dbReference type="InterPro" id="IPR008927">
    <property type="entry name" value="6-PGluconate_DH-like_C_sf"/>
</dbReference>
<dbReference type="Gene3D" id="3.40.50.720">
    <property type="entry name" value="NAD(P)-binding Rossmann-like Domain"/>
    <property type="match status" value="2"/>
</dbReference>
<dbReference type="InterPro" id="IPR036291">
    <property type="entry name" value="NAD(P)-bd_dom_sf"/>
</dbReference>
<evidence type="ECO:0000313" key="5">
    <source>
        <dbReference type="EMBL" id="VBA33013.1"/>
    </source>
</evidence>
<evidence type="ECO:0000256" key="2">
    <source>
        <dbReference type="PIRNR" id="PIRNR000124"/>
    </source>
</evidence>
<dbReference type="InterPro" id="IPR028359">
    <property type="entry name" value="UDP_ManNAc/GlcNAc_DH"/>
</dbReference>
<dbReference type="Pfam" id="PF03721">
    <property type="entry name" value="UDPG_MGDP_dh_N"/>
    <property type="match status" value="1"/>
</dbReference>
<dbReference type="InterPro" id="IPR014026">
    <property type="entry name" value="UDP-Glc/GDP-Man_DH_dimer"/>
</dbReference>
<dbReference type="PANTHER" id="PTHR43750">
    <property type="entry name" value="UDP-GLUCOSE 6-DEHYDROGENASE TUAD"/>
    <property type="match status" value="1"/>
</dbReference>
<dbReference type="PANTHER" id="PTHR43750:SF1">
    <property type="entry name" value="GDP-MANNOSE 6-DEHYDROGENASE"/>
    <property type="match status" value="1"/>
</dbReference>
<dbReference type="PIRSF" id="PIRSF500136">
    <property type="entry name" value="UDP_ManNAc_DH"/>
    <property type="match status" value="1"/>
</dbReference>
<dbReference type="SUPFAM" id="SSF51735">
    <property type="entry name" value="NAD(P)-binding Rossmann-fold domains"/>
    <property type="match status" value="1"/>
</dbReference>
<dbReference type="EC" id="1.1.1.132" evidence="5"/>
<feature type="domain" description="UDP-glucose/GDP-mannose dehydrogenase dimerisation" evidence="3">
    <location>
        <begin position="205"/>
        <end position="292"/>
    </location>
</feature>
<keyword evidence="5" id="KW-0560">Oxidoreductase</keyword>
<dbReference type="InterPro" id="IPR001732">
    <property type="entry name" value="UDP-Glc/GDP-Man_DH_N"/>
</dbReference>
<dbReference type="RefSeq" id="WP_122526666.1">
    <property type="nucleotide sequence ID" value="NZ_UPHK01000096.1"/>
</dbReference>
<dbReference type="InterPro" id="IPR029752">
    <property type="entry name" value="D-isomer_DH_CS1"/>
</dbReference>
<dbReference type="SUPFAM" id="SSF48179">
    <property type="entry name" value="6-phosphogluconate dehydrogenase C-terminal domain-like"/>
    <property type="match status" value="1"/>
</dbReference>
<keyword evidence="6" id="KW-1185">Reference proteome</keyword>
<reference evidence="5 6" key="1">
    <citation type="submission" date="2018-09" db="EMBL/GenBank/DDBJ databases">
        <authorList>
            <person name="Tagini F."/>
        </authorList>
    </citation>
    <scope>NUCLEOTIDE SEQUENCE [LARGE SCALE GENOMIC DNA]</scope>
    <source>
        <strain evidence="5 6">MK4</strain>
    </source>
</reference>
<dbReference type="InterPro" id="IPR017476">
    <property type="entry name" value="UDP-Glc/GDP-Man"/>
</dbReference>
<name>A0ABY6RSM1_9MYCO</name>
<sequence>MKIGVLGLGKLGLPVALAIESRGHDIFAYDVNPATKSYLDDAAIPYREVGIQPLLEAHNITWCGSAAQAIANTDIVFIAVQTPHQPEYEGTTRIPDERSDFDYTHLLAAIQTAADACAALRKPTTVAVISTCLPGTFRTQIQPALNEYTRYVYTPQFIAMGTVLTDYLNPEFNLIGVHDTDAADQLRAFYGTINKAPCICTDITTAEGVKVSYNTWITAKTVIANAWGELSERLGMNFDDIHHAWELSTRRLISTRYMDAGMSDGGGCHPRDNIALSWLAQQTGMSHDIWADLMYAREDYEQWHAEIAATTAHAAQLPLIILGRAFKHETGIETGSPAILMANLVAELVTELAIDYHHVDDLDVLPRAVYFIATRNERYRTYNFPEGSVILDPFGYIGDIDGVDVRRLGRSALTPR</sequence>
<comment type="similarity">
    <text evidence="1 2">Belongs to the UDP-glucose/GDP-mannose dehydrogenase family.</text>
</comment>
<evidence type="ECO:0000313" key="6">
    <source>
        <dbReference type="Proteomes" id="UP000271464"/>
    </source>
</evidence>
<dbReference type="PROSITE" id="PS00065">
    <property type="entry name" value="D_2_HYDROXYACID_DH_1"/>
    <property type="match status" value="1"/>
</dbReference>
<gene>
    <name evidence="5" type="primary">algD</name>
    <name evidence="5" type="ORF">LAUMK4_05847</name>
</gene>
<evidence type="ECO:0000259" key="4">
    <source>
        <dbReference type="Pfam" id="PF03721"/>
    </source>
</evidence>